<dbReference type="EMBL" id="JAMZIH010000461">
    <property type="protein sequence ID" value="KAJ1679312.1"/>
    <property type="molecule type" value="Genomic_DNA"/>
</dbReference>
<evidence type="ECO:0000313" key="2">
    <source>
        <dbReference type="Proteomes" id="UP001145114"/>
    </source>
</evidence>
<name>A0ACC1HS89_9FUNG</name>
<comment type="caution">
    <text evidence="1">The sequence shown here is derived from an EMBL/GenBank/DDBJ whole genome shotgun (WGS) entry which is preliminary data.</text>
</comment>
<accession>A0ACC1HS89</accession>
<proteinExistence type="predicted"/>
<organism evidence="1 2">
    <name type="scientific">Spiromyces aspiralis</name>
    <dbReference type="NCBI Taxonomy" id="68401"/>
    <lineage>
        <taxon>Eukaryota</taxon>
        <taxon>Fungi</taxon>
        <taxon>Fungi incertae sedis</taxon>
        <taxon>Zoopagomycota</taxon>
        <taxon>Kickxellomycotina</taxon>
        <taxon>Kickxellomycetes</taxon>
        <taxon>Kickxellales</taxon>
        <taxon>Kickxellaceae</taxon>
        <taxon>Spiromyces</taxon>
    </lineage>
</organism>
<protein>
    <submittedName>
        <fullName evidence="1">Uncharacterized protein</fullName>
    </submittedName>
</protein>
<evidence type="ECO:0000313" key="1">
    <source>
        <dbReference type="EMBL" id="KAJ1679312.1"/>
    </source>
</evidence>
<sequence>VASGAVEAHRQQFSGHVIDYHGVKQAARQYQAAKAQLFKQRFCGWVKCPESTERFFL</sequence>
<keyword evidence="2" id="KW-1185">Reference proteome</keyword>
<dbReference type="Proteomes" id="UP001145114">
    <property type="component" value="Unassembled WGS sequence"/>
</dbReference>
<gene>
    <name evidence="1" type="ORF">EV182_002305</name>
</gene>
<reference evidence="1" key="1">
    <citation type="submission" date="2022-06" db="EMBL/GenBank/DDBJ databases">
        <title>Phylogenomic reconstructions and comparative analyses of Kickxellomycotina fungi.</title>
        <authorList>
            <person name="Reynolds N.K."/>
            <person name="Stajich J.E."/>
            <person name="Barry K."/>
            <person name="Grigoriev I.V."/>
            <person name="Crous P."/>
            <person name="Smith M.E."/>
        </authorList>
    </citation>
    <scope>NUCLEOTIDE SEQUENCE</scope>
    <source>
        <strain evidence="1">RSA 2271</strain>
    </source>
</reference>
<feature type="non-terminal residue" evidence="1">
    <location>
        <position position="1"/>
    </location>
</feature>